<protein>
    <submittedName>
        <fullName evidence="2">Uncharacterized protein</fullName>
    </submittedName>
</protein>
<dbReference type="Gramene" id="novel_model_5772_5bd9a17a.1.5bd9b13b">
    <property type="protein sequence ID" value="cds.novel_model_5772_5bd9a17a.1.5bd9b13b"/>
    <property type="gene ID" value="novel_gene_2976_5bd9a17a"/>
</dbReference>
<keyword evidence="1" id="KW-0812">Transmembrane</keyword>
<dbReference type="EnsemblPlants" id="novel_model_5772_5bd9a17a.1.5bd9b13b">
    <property type="protein sequence ID" value="cds.novel_model_5772_5bd9a17a.1.5bd9b13b"/>
    <property type="gene ID" value="novel_gene_2976_5bd9a17a"/>
</dbReference>
<reference evidence="2" key="2">
    <citation type="submission" date="2021-03" db="UniProtKB">
        <authorList>
            <consortium name="EnsemblPlants"/>
        </authorList>
    </citation>
    <scope>IDENTIFICATION</scope>
</reference>
<feature type="transmembrane region" description="Helical" evidence="1">
    <location>
        <begin position="12"/>
        <end position="35"/>
    </location>
</feature>
<evidence type="ECO:0000313" key="2">
    <source>
        <dbReference type="EnsemblPlants" id="cds.novel_model_5771_5bd9a17a"/>
    </source>
</evidence>
<reference evidence="2 3" key="1">
    <citation type="submission" date="2018-11" db="EMBL/GenBank/DDBJ databases">
        <authorList>
            <person name="Grassa J C."/>
        </authorList>
    </citation>
    <scope>NUCLEOTIDE SEQUENCE [LARGE SCALE GENOMIC DNA]</scope>
</reference>
<proteinExistence type="predicted"/>
<accession>A0A803R6U0</accession>
<keyword evidence="3" id="KW-1185">Reference proteome</keyword>
<organism evidence="2 3">
    <name type="scientific">Cannabis sativa</name>
    <name type="common">Hemp</name>
    <name type="synonym">Marijuana</name>
    <dbReference type="NCBI Taxonomy" id="3483"/>
    <lineage>
        <taxon>Eukaryota</taxon>
        <taxon>Viridiplantae</taxon>
        <taxon>Streptophyta</taxon>
        <taxon>Embryophyta</taxon>
        <taxon>Tracheophyta</taxon>
        <taxon>Spermatophyta</taxon>
        <taxon>Magnoliopsida</taxon>
        <taxon>eudicotyledons</taxon>
        <taxon>Gunneridae</taxon>
        <taxon>Pentapetalae</taxon>
        <taxon>rosids</taxon>
        <taxon>fabids</taxon>
        <taxon>Rosales</taxon>
        <taxon>Cannabaceae</taxon>
        <taxon>Cannabis</taxon>
    </lineage>
</organism>
<dbReference type="EMBL" id="UZAU01000615">
    <property type="status" value="NOT_ANNOTATED_CDS"/>
    <property type="molecule type" value="Genomic_DNA"/>
</dbReference>
<dbReference type="Proteomes" id="UP000596661">
    <property type="component" value="Chromosome 6"/>
</dbReference>
<dbReference type="AlphaFoldDB" id="A0A803R6T9"/>
<name>A0A803R6T9_CANSA</name>
<dbReference type="Gramene" id="novel_model_5771_5bd9a17a">
    <property type="protein sequence ID" value="cds.novel_model_5771_5bd9a17a"/>
    <property type="gene ID" value="novel_gene_2976_5bd9a17a"/>
</dbReference>
<evidence type="ECO:0000313" key="3">
    <source>
        <dbReference type="Proteomes" id="UP000596661"/>
    </source>
</evidence>
<sequence>MNLLLDFCFVHFFFAIFYSVLRFPLFFLIIKYIMLGHAECVILHKFSHKSQNGIFVYGLWHLDCRNFRCDYE</sequence>
<dbReference type="EnsemblPlants" id="novel_model_5771_5bd9a17a">
    <property type="protein sequence ID" value="cds.novel_model_5771_5bd9a17a"/>
    <property type="gene ID" value="novel_gene_2976_5bd9a17a"/>
</dbReference>
<evidence type="ECO:0000256" key="1">
    <source>
        <dbReference type="SAM" id="Phobius"/>
    </source>
</evidence>
<keyword evidence="1" id="KW-0472">Membrane</keyword>
<accession>A0A803R6T9</accession>
<keyword evidence="1" id="KW-1133">Transmembrane helix</keyword>